<evidence type="ECO:0000256" key="10">
    <source>
        <dbReference type="RuleBase" id="RU364125"/>
    </source>
</evidence>
<evidence type="ECO:0000256" key="3">
    <source>
        <dbReference type="ARBA" id="ARBA00008281"/>
    </source>
</evidence>
<evidence type="ECO:0000256" key="4">
    <source>
        <dbReference type="ARBA" id="ARBA00022475"/>
    </source>
</evidence>
<keyword evidence="11" id="KW-0282">Flagellum</keyword>
<feature type="transmembrane region" description="Helical" evidence="10">
    <location>
        <begin position="6"/>
        <end position="26"/>
    </location>
</feature>
<evidence type="ECO:0000256" key="2">
    <source>
        <dbReference type="ARBA" id="ARBA00004162"/>
    </source>
</evidence>
<keyword evidence="5 10" id="KW-0145">Chemotaxis</keyword>
<proteinExistence type="inferred from homology"/>
<comment type="subcellular location">
    <subcellularLocation>
        <location evidence="2">Cell membrane</location>
        <topology evidence="2">Single-pass membrane protein</topology>
    </subcellularLocation>
</comment>
<dbReference type="RefSeq" id="WP_209809603.1">
    <property type="nucleotide sequence ID" value="NZ_JAGGKT010000003.1"/>
</dbReference>
<evidence type="ECO:0000256" key="5">
    <source>
        <dbReference type="ARBA" id="ARBA00022500"/>
    </source>
</evidence>
<dbReference type="Pfam" id="PF03748">
    <property type="entry name" value="FliL"/>
    <property type="match status" value="1"/>
</dbReference>
<dbReference type="PANTHER" id="PTHR35091">
    <property type="entry name" value="FLAGELLAR PROTEIN FLIL"/>
    <property type="match status" value="1"/>
</dbReference>
<evidence type="ECO:0000313" key="11">
    <source>
        <dbReference type="EMBL" id="MBP1931506.1"/>
    </source>
</evidence>
<evidence type="ECO:0000313" key="12">
    <source>
        <dbReference type="Proteomes" id="UP001519343"/>
    </source>
</evidence>
<evidence type="ECO:0000256" key="1">
    <source>
        <dbReference type="ARBA" id="ARBA00002254"/>
    </source>
</evidence>
<comment type="function">
    <text evidence="1 10">Controls the rotational direction of flagella during chemotaxis.</text>
</comment>
<keyword evidence="11" id="KW-0969">Cilium</keyword>
<evidence type="ECO:0000256" key="8">
    <source>
        <dbReference type="ARBA" id="ARBA00022989"/>
    </source>
</evidence>
<evidence type="ECO:0000256" key="9">
    <source>
        <dbReference type="ARBA" id="ARBA00023136"/>
    </source>
</evidence>
<accession>A0ABS4GMM8</accession>
<gene>
    <name evidence="11" type="ORF">J2Z37_001507</name>
</gene>
<name>A0ABS4GMM8_9BACL</name>
<organism evidence="11 12">
    <name type="scientific">Ammoniphilus resinae</name>
    <dbReference type="NCBI Taxonomy" id="861532"/>
    <lineage>
        <taxon>Bacteria</taxon>
        <taxon>Bacillati</taxon>
        <taxon>Bacillota</taxon>
        <taxon>Bacilli</taxon>
        <taxon>Bacillales</taxon>
        <taxon>Paenibacillaceae</taxon>
        <taxon>Aneurinibacillus group</taxon>
        <taxon>Ammoniphilus</taxon>
    </lineage>
</organism>
<reference evidence="11 12" key="1">
    <citation type="submission" date="2021-03" db="EMBL/GenBank/DDBJ databases">
        <title>Genomic Encyclopedia of Type Strains, Phase IV (KMG-IV): sequencing the most valuable type-strain genomes for metagenomic binning, comparative biology and taxonomic classification.</title>
        <authorList>
            <person name="Goeker M."/>
        </authorList>
    </citation>
    <scope>NUCLEOTIDE SEQUENCE [LARGE SCALE GENOMIC DNA]</scope>
    <source>
        <strain evidence="11 12">DSM 24738</strain>
    </source>
</reference>
<dbReference type="EMBL" id="JAGGKT010000003">
    <property type="protein sequence ID" value="MBP1931506.1"/>
    <property type="molecule type" value="Genomic_DNA"/>
</dbReference>
<sequence>MRKHVLLLLSAILLLATVTFIIWYWFVKPEEEPKQKPLSAEKLLESVIETQDMTTNLKSGGFIQVKFQLQADSVPAKEELSQRMFQIRHIMLQTLASKNAEDLRGEEGINHLEKNIQDKLNQLMSEGQVIKVYTTKKLLQ</sequence>
<dbReference type="Proteomes" id="UP001519343">
    <property type="component" value="Unassembled WGS sequence"/>
</dbReference>
<keyword evidence="4 10" id="KW-1003">Cell membrane</keyword>
<dbReference type="PANTHER" id="PTHR35091:SF2">
    <property type="entry name" value="FLAGELLAR PROTEIN FLIL"/>
    <property type="match status" value="1"/>
</dbReference>
<comment type="caution">
    <text evidence="11">The sequence shown here is derived from an EMBL/GenBank/DDBJ whole genome shotgun (WGS) entry which is preliminary data.</text>
</comment>
<keyword evidence="12" id="KW-1185">Reference proteome</keyword>
<keyword evidence="8 10" id="KW-1133">Transmembrane helix</keyword>
<dbReference type="InterPro" id="IPR005503">
    <property type="entry name" value="FliL"/>
</dbReference>
<comment type="similarity">
    <text evidence="3 10">Belongs to the FliL family.</text>
</comment>
<keyword evidence="7 10" id="KW-0283">Flagellar rotation</keyword>
<keyword evidence="6 10" id="KW-0812">Transmembrane</keyword>
<evidence type="ECO:0000256" key="7">
    <source>
        <dbReference type="ARBA" id="ARBA00022779"/>
    </source>
</evidence>
<keyword evidence="9 10" id="KW-0472">Membrane</keyword>
<keyword evidence="11" id="KW-0966">Cell projection</keyword>
<evidence type="ECO:0000256" key="6">
    <source>
        <dbReference type="ARBA" id="ARBA00022692"/>
    </source>
</evidence>
<protein>
    <recommendedName>
        <fullName evidence="10">Flagellar protein FliL</fullName>
    </recommendedName>
</protein>